<dbReference type="GO" id="GO:0016787">
    <property type="term" value="F:hydrolase activity"/>
    <property type="evidence" value="ECO:0007669"/>
    <property type="project" value="UniProtKB-KW"/>
</dbReference>
<dbReference type="CDD" id="cd05830">
    <property type="entry name" value="Sortase_E"/>
    <property type="match status" value="1"/>
</dbReference>
<dbReference type="Gene3D" id="2.40.260.10">
    <property type="entry name" value="Sortase"/>
    <property type="match status" value="1"/>
</dbReference>
<evidence type="ECO:0000256" key="1">
    <source>
        <dbReference type="ARBA" id="ARBA00022801"/>
    </source>
</evidence>
<keyword evidence="3" id="KW-1133">Transmembrane helix</keyword>
<dbReference type="PATRIC" id="fig|571915.4.peg.3190"/>
<dbReference type="EMBL" id="CP011542">
    <property type="protein sequence ID" value="AKK07262.1"/>
    <property type="molecule type" value="Genomic_DNA"/>
</dbReference>
<proteinExistence type="predicted"/>
<keyword evidence="3" id="KW-0812">Transmembrane</keyword>
<accession>A0A0G3H805</accession>
<dbReference type="InterPro" id="IPR042003">
    <property type="entry name" value="Sortase_E"/>
</dbReference>
<dbReference type="InterPro" id="IPR023365">
    <property type="entry name" value="Sortase_dom-sf"/>
</dbReference>
<dbReference type="Pfam" id="PF04203">
    <property type="entry name" value="Sortase"/>
    <property type="match status" value="1"/>
</dbReference>
<keyword evidence="5" id="KW-1185">Reference proteome</keyword>
<dbReference type="STRING" id="571915.CMUST_14850"/>
<organism evidence="4 5">
    <name type="scientific">Corynebacterium mustelae</name>
    <dbReference type="NCBI Taxonomy" id="571915"/>
    <lineage>
        <taxon>Bacteria</taxon>
        <taxon>Bacillati</taxon>
        <taxon>Actinomycetota</taxon>
        <taxon>Actinomycetes</taxon>
        <taxon>Mycobacteriales</taxon>
        <taxon>Corynebacteriaceae</taxon>
        <taxon>Corynebacterium</taxon>
    </lineage>
</organism>
<feature type="transmembrane region" description="Helical" evidence="3">
    <location>
        <begin position="41"/>
        <end position="63"/>
    </location>
</feature>
<name>A0A0G3H805_9CORY</name>
<keyword evidence="3" id="KW-0472">Membrane</keyword>
<reference evidence="5" key="2">
    <citation type="submission" date="2015-05" db="EMBL/GenBank/DDBJ databases">
        <title>Complete genome sequence of Corynebacterium mustelae DSM 45274, isolated from various tissues of a male ferret with lethal sepsis.</title>
        <authorList>
            <person name="Ruckert C."/>
            <person name="Albersmeier A."/>
            <person name="Winkler A."/>
            <person name="Tauch A."/>
        </authorList>
    </citation>
    <scope>NUCLEOTIDE SEQUENCE [LARGE SCALE GENOMIC DNA]</scope>
    <source>
        <strain evidence="5">DSM 45274</strain>
    </source>
</reference>
<protein>
    <submittedName>
        <fullName evidence="4">Sortase (Surface protein transpeptidase)</fullName>
    </submittedName>
</protein>
<gene>
    <name evidence="4" type="ORF">CMUST_14850</name>
</gene>
<sequence length="294" mass="32573">MNSWCSSFNGIDKESWVMGRHARLAPTEDRRQANNENRRPTLSLIIGELLLTIGGLALLFAFYESYWTNIESARIQAQVSDKLDQEWETQRANPRQKLTVELGSAFARMYVPAFGSDFNFAIVHGTDEEDLLAGPGHYADTQLPGEKGNFAVAGHRVGKGAPFNDLGKLKSCDAIVVETETAWNTYRVLPIGENQEQRAADARNCLSPEQAERVINGDYSNVFGRYITLPTDVATIGAKPGIDDHTATDDMEPVMTLTTCHPQFSNAERMIVHAMLVESHPKDGAYRPAVLEES</sequence>
<evidence type="ECO:0000256" key="2">
    <source>
        <dbReference type="PIRSR" id="PIRSR605754-1"/>
    </source>
</evidence>
<dbReference type="AlphaFoldDB" id="A0A0G3H805"/>
<dbReference type="InterPro" id="IPR053465">
    <property type="entry name" value="Sortase_Class_E"/>
</dbReference>
<feature type="active site" description="Proton donor/acceptor" evidence="2">
    <location>
        <position position="155"/>
    </location>
</feature>
<keyword evidence="1" id="KW-0378">Hydrolase</keyword>
<evidence type="ECO:0000256" key="3">
    <source>
        <dbReference type="SAM" id="Phobius"/>
    </source>
</evidence>
<evidence type="ECO:0000313" key="4">
    <source>
        <dbReference type="EMBL" id="AKK07262.1"/>
    </source>
</evidence>
<dbReference type="Proteomes" id="UP000035199">
    <property type="component" value="Chromosome"/>
</dbReference>
<feature type="active site" description="Acyl-thioester intermediate" evidence="2">
    <location>
        <position position="260"/>
    </location>
</feature>
<reference evidence="4 5" key="1">
    <citation type="journal article" date="2015" name="Genome Announc.">
        <title>Complete Genome Sequence of the Type Strain Corynebacterium mustelae DSM 45274, Isolated from Various Tissues of a Male Ferret with Lethal Sepsis.</title>
        <authorList>
            <person name="Ruckert C."/>
            <person name="Eimer J."/>
            <person name="Winkler A."/>
            <person name="Tauch A."/>
        </authorList>
    </citation>
    <scope>NUCLEOTIDE SEQUENCE [LARGE SCALE GENOMIC DNA]</scope>
    <source>
        <strain evidence="4 5">DSM 45274</strain>
    </source>
</reference>
<dbReference type="InterPro" id="IPR005754">
    <property type="entry name" value="Sortase"/>
</dbReference>
<dbReference type="SUPFAM" id="SSF63817">
    <property type="entry name" value="Sortase"/>
    <property type="match status" value="1"/>
</dbReference>
<evidence type="ECO:0000313" key="5">
    <source>
        <dbReference type="Proteomes" id="UP000035199"/>
    </source>
</evidence>
<dbReference type="NCBIfam" id="NF033747">
    <property type="entry name" value="class_E_sortase"/>
    <property type="match status" value="1"/>
</dbReference>
<dbReference type="KEGG" id="cmv:CMUST_14850"/>